<evidence type="ECO:0000256" key="1">
    <source>
        <dbReference type="SAM" id="MobiDB-lite"/>
    </source>
</evidence>
<reference evidence="3" key="1">
    <citation type="journal article" date="2013" name="New Phytol.">
        <title>Comparative genomic and transcriptomic analyses reveal the hemibiotrophic stage shift of Colletotrichum fungi.</title>
        <authorList>
            <person name="Gan P."/>
            <person name="Ikeda K."/>
            <person name="Irieda H."/>
            <person name="Narusaka M."/>
            <person name="O'Connell R.J."/>
            <person name="Narusaka Y."/>
            <person name="Takano Y."/>
            <person name="Kubo Y."/>
            <person name="Shirasu K."/>
        </authorList>
    </citation>
    <scope>NUCLEOTIDE SEQUENCE [LARGE SCALE GENOMIC DNA]</scope>
    <source>
        <strain evidence="3">104-T / ATCC 96160 / CBS 514.97 / LARS 414 / MAFF 240422</strain>
    </source>
</reference>
<gene>
    <name evidence="2" type="ORF">Cob_v005707</name>
</gene>
<keyword evidence="3" id="KW-1185">Reference proteome</keyword>
<reference evidence="3" key="2">
    <citation type="journal article" date="2019" name="Mol. Plant Microbe Interact.">
        <title>Genome sequence resources for four phytopathogenic fungi from the Colletotrichum orbiculare species complex.</title>
        <authorList>
            <person name="Gan P."/>
            <person name="Tsushima A."/>
            <person name="Narusaka M."/>
            <person name="Narusaka Y."/>
            <person name="Takano Y."/>
            <person name="Kubo Y."/>
            <person name="Shirasu K."/>
        </authorList>
    </citation>
    <scope>GENOME REANNOTATION</scope>
    <source>
        <strain evidence="3">104-T / ATCC 96160 / CBS 514.97 / LARS 414 / MAFF 240422</strain>
    </source>
</reference>
<proteinExistence type="predicted"/>
<organism evidence="2 3">
    <name type="scientific">Colletotrichum orbiculare (strain 104-T / ATCC 96160 / CBS 514.97 / LARS 414 / MAFF 240422)</name>
    <name type="common">Cucumber anthracnose fungus</name>
    <name type="synonym">Colletotrichum lagenarium</name>
    <dbReference type="NCBI Taxonomy" id="1213857"/>
    <lineage>
        <taxon>Eukaryota</taxon>
        <taxon>Fungi</taxon>
        <taxon>Dikarya</taxon>
        <taxon>Ascomycota</taxon>
        <taxon>Pezizomycotina</taxon>
        <taxon>Sordariomycetes</taxon>
        <taxon>Hypocreomycetidae</taxon>
        <taxon>Glomerellales</taxon>
        <taxon>Glomerellaceae</taxon>
        <taxon>Colletotrichum</taxon>
        <taxon>Colletotrichum orbiculare species complex</taxon>
    </lineage>
</organism>
<protein>
    <submittedName>
        <fullName evidence="2">Uncharacterized protein</fullName>
    </submittedName>
</protein>
<dbReference type="AlphaFoldDB" id="A0A484FSU6"/>
<comment type="caution">
    <text evidence="2">The sequence shown here is derived from an EMBL/GenBank/DDBJ whole genome shotgun (WGS) entry which is preliminary data.</text>
</comment>
<feature type="region of interest" description="Disordered" evidence="1">
    <location>
        <begin position="116"/>
        <end position="217"/>
    </location>
</feature>
<name>A0A484FSU6_COLOR</name>
<dbReference type="Proteomes" id="UP000014480">
    <property type="component" value="Unassembled WGS sequence"/>
</dbReference>
<dbReference type="EMBL" id="AMCV02000015">
    <property type="protein sequence ID" value="TDZ20978.1"/>
    <property type="molecule type" value="Genomic_DNA"/>
</dbReference>
<feature type="compositionally biased region" description="Polar residues" evidence="1">
    <location>
        <begin position="124"/>
        <end position="142"/>
    </location>
</feature>
<evidence type="ECO:0000313" key="3">
    <source>
        <dbReference type="Proteomes" id="UP000014480"/>
    </source>
</evidence>
<evidence type="ECO:0000313" key="2">
    <source>
        <dbReference type="EMBL" id="TDZ20978.1"/>
    </source>
</evidence>
<sequence length="235" mass="25989">MKLLRSRGSDAQPRPRRIRVGVDPFSVPSSPIWRVVLPQHLGSKTCWRTIPANRPRRIVNASSSAALDAVACARQPPMFLANLKWNKSAAPPRLRTKTNPAGVSQGYINFDRFIQEPSDASPHSLPSASQTPTTIMTNNNKYYQDGSKPKHGASKRDSKTQPSSSPSGHGGQHRSKKEDINPNRPSREQAYDPRDYDSVHAEAGSTGQYIDPRRAHEFGLNRHAQAIYAQEHPGA</sequence>
<accession>A0A484FSU6</accession>
<feature type="compositionally biased region" description="Basic and acidic residues" evidence="1">
    <location>
        <begin position="176"/>
        <end position="200"/>
    </location>
</feature>